<dbReference type="Pfam" id="PF00415">
    <property type="entry name" value="RCC1"/>
    <property type="match status" value="1"/>
</dbReference>
<dbReference type="KEGG" id="xtr:100158645"/>
<dbReference type="OrthoDB" id="101791at2759"/>
<evidence type="ECO:0000259" key="2">
    <source>
        <dbReference type="PROSITE" id="PS50181"/>
    </source>
</evidence>
<dbReference type="SUPFAM" id="SSF81383">
    <property type="entry name" value="F-box domain"/>
    <property type="match status" value="1"/>
</dbReference>
<dbReference type="AGR" id="Xenbase:XB-GENE-970294"/>
<reference evidence="3" key="2">
    <citation type="submission" date="2008-04" db="EMBL/GenBank/DDBJ databases">
        <authorList>
            <consortium name="NIH - Xenopus Gene Collection (XGC) project"/>
        </authorList>
    </citation>
    <scope>NUCLEOTIDE SEQUENCE [LARGE SCALE MRNA]</scope>
    <source>
        <tissue evidence="3">Testes</tissue>
    </source>
</reference>
<protein>
    <submittedName>
        <fullName evidence="5">F-box only protein 24</fullName>
    </submittedName>
    <submittedName>
        <fullName evidence="3">LOC100158645 protein</fullName>
    </submittedName>
</protein>
<dbReference type="PROSITE" id="PS50181">
    <property type="entry name" value="FBOX"/>
    <property type="match status" value="1"/>
</dbReference>
<dbReference type="SMART" id="SM00256">
    <property type="entry name" value="FBOX"/>
    <property type="match status" value="1"/>
</dbReference>
<dbReference type="InterPro" id="IPR009091">
    <property type="entry name" value="RCC1/BLIP-II"/>
</dbReference>
<keyword evidence="4" id="KW-1185">Reference proteome</keyword>
<evidence type="ECO:0000256" key="1">
    <source>
        <dbReference type="PROSITE-ProRule" id="PRU00235"/>
    </source>
</evidence>
<dbReference type="SUPFAM" id="SSF50985">
    <property type="entry name" value="RCC1/BLIP-II"/>
    <property type="match status" value="1"/>
</dbReference>
<accession>B2GUR8</accession>
<evidence type="ECO:0000313" key="4">
    <source>
        <dbReference type="Proteomes" id="UP000008143"/>
    </source>
</evidence>
<dbReference type="Pfam" id="PF12937">
    <property type="entry name" value="F-box-like"/>
    <property type="match status" value="1"/>
</dbReference>
<dbReference type="RefSeq" id="NP_001121522.1">
    <property type="nucleotide sequence ID" value="NM_001128050.1"/>
</dbReference>
<evidence type="ECO:0000313" key="3">
    <source>
        <dbReference type="EMBL" id="AAI66383.1"/>
    </source>
</evidence>
<dbReference type="PANTHER" id="PTHR47004:SF1">
    <property type="entry name" value="F-BOX ONLY PROTEIN 24"/>
    <property type="match status" value="1"/>
</dbReference>
<dbReference type="Proteomes" id="UP000008143">
    <property type="component" value="Chromosome 3"/>
</dbReference>
<dbReference type="AlphaFoldDB" id="B2GUR8"/>
<dbReference type="Xenbase" id="XB-GENE-970294">
    <property type="gene designation" value="fbxo24"/>
</dbReference>
<reference evidence="5" key="3">
    <citation type="submission" date="2025-04" db="UniProtKB">
        <authorList>
            <consortium name="RefSeq"/>
        </authorList>
    </citation>
    <scope>IDENTIFICATION</scope>
</reference>
<dbReference type="PANTHER" id="PTHR47004">
    <property type="entry name" value="F-BOX ONLY PROTEIN 24"/>
    <property type="match status" value="1"/>
</dbReference>
<proteinExistence type="evidence at transcript level"/>
<dbReference type="EMBL" id="BC166383">
    <property type="protein sequence ID" value="AAI66383.1"/>
    <property type="molecule type" value="mRNA"/>
</dbReference>
<dbReference type="InterPro" id="IPR001810">
    <property type="entry name" value="F-box_dom"/>
</dbReference>
<feature type="repeat" description="RCC1" evidence="1">
    <location>
        <begin position="392"/>
        <end position="441"/>
    </location>
</feature>
<evidence type="ECO:0000313" key="5">
    <source>
        <dbReference type="RefSeq" id="NP_001121522.1"/>
    </source>
</evidence>
<organism evidence="3">
    <name type="scientific">Xenopus tropicalis</name>
    <name type="common">Western clawed frog</name>
    <name type="synonym">Silurana tropicalis</name>
    <dbReference type="NCBI Taxonomy" id="8364"/>
    <lineage>
        <taxon>Eukaryota</taxon>
        <taxon>Metazoa</taxon>
        <taxon>Chordata</taxon>
        <taxon>Craniata</taxon>
        <taxon>Vertebrata</taxon>
        <taxon>Euteleostomi</taxon>
        <taxon>Amphibia</taxon>
        <taxon>Batrachia</taxon>
        <taxon>Anura</taxon>
        <taxon>Pipoidea</taxon>
        <taxon>Pipidae</taxon>
        <taxon>Xenopodinae</taxon>
        <taxon>Xenopus</taxon>
        <taxon>Silurana</taxon>
    </lineage>
</organism>
<dbReference type="InterPro" id="IPR000408">
    <property type="entry name" value="Reg_chr_condens"/>
</dbReference>
<dbReference type="Gene3D" id="1.20.1280.50">
    <property type="match status" value="1"/>
</dbReference>
<dbReference type="CTD" id="26261"/>
<evidence type="ECO:0000313" key="6">
    <source>
        <dbReference type="Xenbase" id="XB-GENE-970294"/>
    </source>
</evidence>
<dbReference type="OMA" id="DFFWQAL"/>
<dbReference type="InterPro" id="IPR036047">
    <property type="entry name" value="F-box-like_dom_sf"/>
</dbReference>
<dbReference type="GeneID" id="100158645"/>
<name>B2GUR8_XENTR</name>
<feature type="domain" description="F-box" evidence="2">
    <location>
        <begin position="50"/>
        <end position="96"/>
    </location>
</feature>
<dbReference type="PROSITE" id="PS50012">
    <property type="entry name" value="RCC1_3"/>
    <property type="match status" value="1"/>
</dbReference>
<dbReference type="InterPro" id="IPR052866">
    <property type="entry name" value="F-box_protein_24"/>
</dbReference>
<sequence length="573" mass="65026">MRLRMKDLCQGNNMALRRRRSATNPLAVQVNYVKKRKSLRQQSRTKCLRPQTFLGLPPEMLDRIVSFLPLRDMVALGETCRYLHQLCNSQSAWRRICGRINPRVRTANWRRAAILNYTKAIYSQPLGGQWHHLSCPVSPSVANGFQRILPTRDHVFVLDYDGTLFLLHIDMAFYNRGILRWKTVSHYMVLAQNVKDFCGDPRSCMSFKYLYVLVSQAGEAQGPGMGGPAMGGPVGPCDCVEVYRQADGRRVFKMLFHPSMRFRQIALLGEETHRVLLLLTEKGKVYHLTINESQLEQPRSYNMQMVMRKVSECLANHVISRLCAGPNTLVYITDLGSLYYEIHSREVYRNLFGTLQPFGSFDTEMPIAIPLPSKVVLCSISKNHLALADEHGRIFTQGSNRYGQLGTGDKTDRGQPTQVAQMACPVHIWCGLHHTLVLIQGRDMRKEIFGCGCGAGGRLPGWPKGSPTFVKLHVKVPLCTRSMCSTRECLYMVCGYDTEEVTLYQQEEQAGTPGTKLEKETGTTYRNYMNQLLNCSSRQEHVAKTKEIVAQMPLQGHQKDFLWEALNVILRAS</sequence>
<reference evidence="5" key="1">
    <citation type="journal article" date="2002" name="Dev. Dyn.">
        <title>Genetic and genomic tools for Xenopus research: The NIH Xenopus initiative.</title>
        <authorList>
            <person name="Klein S.L."/>
            <person name="Strausberg R.L."/>
            <person name="Wagner L."/>
            <person name="Pontius J."/>
            <person name="Clifton S.W."/>
            <person name="Richardson P."/>
        </authorList>
    </citation>
    <scope>NUCLEOTIDE SEQUENCE</scope>
</reference>
<dbReference type="CDD" id="cd22098">
    <property type="entry name" value="F-box_FBXO24"/>
    <property type="match status" value="1"/>
</dbReference>
<dbReference type="Gene3D" id="2.130.10.30">
    <property type="entry name" value="Regulator of chromosome condensation 1/beta-lactamase-inhibitor protein II"/>
    <property type="match status" value="1"/>
</dbReference>
<gene>
    <name evidence="5 6" type="primary">fbxo24</name>
    <name evidence="3" type="synonym">LOC100158645</name>
</gene>